<name>A0ABD0PBU8_CIRMR</name>
<evidence type="ECO:0000256" key="1">
    <source>
        <dbReference type="SAM" id="Phobius"/>
    </source>
</evidence>
<feature type="non-terminal residue" evidence="2">
    <location>
        <position position="1"/>
    </location>
</feature>
<accession>A0ABD0PBU8</accession>
<gene>
    <name evidence="2" type="ORF">M9458_031397</name>
</gene>
<organism evidence="2 3">
    <name type="scientific">Cirrhinus mrigala</name>
    <name type="common">Mrigala</name>
    <dbReference type="NCBI Taxonomy" id="683832"/>
    <lineage>
        <taxon>Eukaryota</taxon>
        <taxon>Metazoa</taxon>
        <taxon>Chordata</taxon>
        <taxon>Craniata</taxon>
        <taxon>Vertebrata</taxon>
        <taxon>Euteleostomi</taxon>
        <taxon>Actinopterygii</taxon>
        <taxon>Neopterygii</taxon>
        <taxon>Teleostei</taxon>
        <taxon>Ostariophysi</taxon>
        <taxon>Cypriniformes</taxon>
        <taxon>Cyprinidae</taxon>
        <taxon>Labeoninae</taxon>
        <taxon>Labeonini</taxon>
        <taxon>Cirrhinus</taxon>
    </lineage>
</organism>
<evidence type="ECO:0000313" key="2">
    <source>
        <dbReference type="EMBL" id="KAL0171086.1"/>
    </source>
</evidence>
<sequence>SVCNCRQDGEGSMTALVVGIHIGMACIIFCALFLMFGYRHSFFCQKGSQGDWSLSAGQSVSQRDAAAKDASIRAANAIELTTQ</sequence>
<proteinExistence type="predicted"/>
<feature type="non-terminal residue" evidence="2">
    <location>
        <position position="83"/>
    </location>
</feature>
<keyword evidence="3" id="KW-1185">Reference proteome</keyword>
<feature type="transmembrane region" description="Helical" evidence="1">
    <location>
        <begin position="16"/>
        <end position="38"/>
    </location>
</feature>
<dbReference type="EMBL" id="JAMKFB020000016">
    <property type="protein sequence ID" value="KAL0171086.1"/>
    <property type="molecule type" value="Genomic_DNA"/>
</dbReference>
<comment type="caution">
    <text evidence="2">The sequence shown here is derived from an EMBL/GenBank/DDBJ whole genome shotgun (WGS) entry which is preliminary data.</text>
</comment>
<keyword evidence="1" id="KW-1133">Transmembrane helix</keyword>
<evidence type="ECO:0000313" key="3">
    <source>
        <dbReference type="Proteomes" id="UP001529510"/>
    </source>
</evidence>
<keyword evidence="1" id="KW-0472">Membrane</keyword>
<keyword evidence="1" id="KW-0812">Transmembrane</keyword>
<reference evidence="2 3" key="1">
    <citation type="submission" date="2024-05" db="EMBL/GenBank/DDBJ databases">
        <title>Genome sequencing and assembly of Indian major carp, Cirrhinus mrigala (Hamilton, 1822).</title>
        <authorList>
            <person name="Mohindra V."/>
            <person name="Chowdhury L.M."/>
            <person name="Lal K."/>
            <person name="Jena J.K."/>
        </authorList>
    </citation>
    <scope>NUCLEOTIDE SEQUENCE [LARGE SCALE GENOMIC DNA]</scope>
    <source>
        <strain evidence="2">CM1030</strain>
        <tissue evidence="2">Blood</tissue>
    </source>
</reference>
<dbReference type="AlphaFoldDB" id="A0ABD0PBU8"/>
<dbReference type="Proteomes" id="UP001529510">
    <property type="component" value="Unassembled WGS sequence"/>
</dbReference>
<protein>
    <submittedName>
        <fullName evidence="2">Uncharacterized protein</fullName>
    </submittedName>
</protein>